<accession>A0ABW3JPQ1</accession>
<dbReference type="EMBL" id="JBHTJR010000021">
    <property type="protein sequence ID" value="MFD0992296.1"/>
    <property type="molecule type" value="Genomic_DNA"/>
</dbReference>
<feature type="transmembrane region" description="Helical" evidence="1">
    <location>
        <begin position="15"/>
        <end position="34"/>
    </location>
</feature>
<dbReference type="Proteomes" id="UP001597062">
    <property type="component" value="Unassembled WGS sequence"/>
</dbReference>
<dbReference type="InterPro" id="IPR012340">
    <property type="entry name" value="NA-bd_OB-fold"/>
</dbReference>
<evidence type="ECO:0008006" key="4">
    <source>
        <dbReference type="Google" id="ProtNLM"/>
    </source>
</evidence>
<feature type="transmembrane region" description="Helical" evidence="1">
    <location>
        <begin position="122"/>
        <end position="141"/>
    </location>
</feature>
<evidence type="ECO:0000256" key="1">
    <source>
        <dbReference type="SAM" id="Phobius"/>
    </source>
</evidence>
<evidence type="ECO:0000313" key="3">
    <source>
        <dbReference type="Proteomes" id="UP001597062"/>
    </source>
</evidence>
<comment type="caution">
    <text evidence="2">The sequence shown here is derived from an EMBL/GenBank/DDBJ whole genome shotgun (WGS) entry which is preliminary data.</text>
</comment>
<keyword evidence="3" id="KW-1185">Reference proteome</keyword>
<dbReference type="RefSeq" id="WP_386105440.1">
    <property type="nucleotide sequence ID" value="NZ_JBHTJR010000021.1"/>
</dbReference>
<keyword evidence="1" id="KW-0472">Membrane</keyword>
<gene>
    <name evidence="2" type="ORF">ACFQ1U_03680</name>
</gene>
<sequence length="226" mass="26159">MTLYDLVFSEVNSPLTVLLIALTVYRVVTMLFGLDFDFDLDFDADASYDATGVDIEDLANMELKDKTIVGKQKRALKWWQIVLIYFNFSELPFLFTLTSWIFFWWIITITATFYTHSYENTFGLIIFFIAMIPALFINKIFTTPFKAFFKQLNRKGESALDLIGRKGTLLSNISGNKLGSVKLFVESDPINIYAKSLNGEQINRDTEILIIKQSKDKKFYFIKSYN</sequence>
<keyword evidence="1" id="KW-1133">Transmembrane helix</keyword>
<protein>
    <recommendedName>
        <fullName evidence="4">DUF1449 family protein</fullName>
    </recommendedName>
</protein>
<feature type="transmembrane region" description="Helical" evidence="1">
    <location>
        <begin position="81"/>
        <end position="107"/>
    </location>
</feature>
<dbReference type="Gene3D" id="2.40.50.140">
    <property type="entry name" value="Nucleic acid-binding proteins"/>
    <property type="match status" value="1"/>
</dbReference>
<name>A0ABW3JPQ1_9FLAO</name>
<evidence type="ECO:0000313" key="2">
    <source>
        <dbReference type="EMBL" id="MFD0992296.1"/>
    </source>
</evidence>
<reference evidence="3" key="1">
    <citation type="journal article" date="2019" name="Int. J. Syst. Evol. Microbiol.">
        <title>The Global Catalogue of Microorganisms (GCM) 10K type strain sequencing project: providing services to taxonomists for standard genome sequencing and annotation.</title>
        <authorList>
            <consortium name="The Broad Institute Genomics Platform"/>
            <consortium name="The Broad Institute Genome Sequencing Center for Infectious Disease"/>
            <person name="Wu L."/>
            <person name="Ma J."/>
        </authorList>
    </citation>
    <scope>NUCLEOTIDE SEQUENCE [LARGE SCALE GENOMIC DNA]</scope>
    <source>
        <strain evidence="3">CCUG 60527</strain>
    </source>
</reference>
<proteinExistence type="predicted"/>
<organism evidence="2 3">
    <name type="scientific">Tenacibaculum geojense</name>
    <dbReference type="NCBI Taxonomy" id="915352"/>
    <lineage>
        <taxon>Bacteria</taxon>
        <taxon>Pseudomonadati</taxon>
        <taxon>Bacteroidota</taxon>
        <taxon>Flavobacteriia</taxon>
        <taxon>Flavobacteriales</taxon>
        <taxon>Flavobacteriaceae</taxon>
        <taxon>Tenacibaculum</taxon>
    </lineage>
</organism>
<keyword evidence="1" id="KW-0812">Transmembrane</keyword>